<keyword evidence="4" id="KW-1185">Reference proteome</keyword>
<dbReference type="KEGG" id="dsh:Dshi_4183"/>
<protein>
    <recommendedName>
        <fullName evidence="5">DUF883 domain-containing protein</fullName>
    </recommendedName>
</protein>
<evidence type="ECO:0000256" key="1">
    <source>
        <dbReference type="SAM" id="MobiDB-lite"/>
    </source>
</evidence>
<dbReference type="RefSeq" id="WP_012187460.1">
    <property type="nucleotide sequence ID" value="NC_009959.1"/>
</dbReference>
<keyword evidence="3" id="KW-0614">Plasmid</keyword>
<dbReference type="Proteomes" id="UP000006833">
    <property type="component" value="Plasmid pDSHI05"/>
</dbReference>
<dbReference type="HOGENOM" id="CLU_2315799_0_0_5"/>
<feature type="compositionally biased region" description="Basic and acidic residues" evidence="1">
    <location>
        <begin position="13"/>
        <end position="25"/>
    </location>
</feature>
<feature type="transmembrane region" description="Helical" evidence="2">
    <location>
        <begin position="78"/>
        <end position="95"/>
    </location>
</feature>
<proteinExistence type="predicted"/>
<gene>
    <name evidence="3" type="ordered locus">Dshi_4183</name>
</gene>
<evidence type="ECO:0000313" key="4">
    <source>
        <dbReference type="Proteomes" id="UP000006833"/>
    </source>
</evidence>
<organism evidence="3 4">
    <name type="scientific">Dinoroseobacter shibae (strain DSM 16493 / NCIMB 14021 / DFL 12)</name>
    <dbReference type="NCBI Taxonomy" id="398580"/>
    <lineage>
        <taxon>Bacteria</taxon>
        <taxon>Pseudomonadati</taxon>
        <taxon>Pseudomonadota</taxon>
        <taxon>Alphaproteobacteria</taxon>
        <taxon>Rhodobacterales</taxon>
        <taxon>Roseobacteraceae</taxon>
        <taxon>Dinoroseobacter</taxon>
    </lineage>
</organism>
<keyword evidence="2" id="KW-1133">Transmembrane helix</keyword>
<reference evidence="4" key="1">
    <citation type="journal article" date="2010" name="ISME J.">
        <title>The complete genome sequence of the algal symbiont Dinoroseobacter shibae: a hitchhiker's guide to life in the sea.</title>
        <authorList>
            <person name="Wagner-Dobler I."/>
            <person name="Ballhausen B."/>
            <person name="Berger M."/>
            <person name="Brinkhoff T."/>
            <person name="Buchholz I."/>
            <person name="Bunk B."/>
            <person name="Cypionka H."/>
            <person name="Daniel R."/>
            <person name="Drepper T."/>
            <person name="Gerdts G."/>
            <person name="Hahnke S."/>
            <person name="Han C."/>
            <person name="Jahn D."/>
            <person name="Kalhoefer D."/>
            <person name="Kiss H."/>
            <person name="Klenk H.P."/>
            <person name="Kyrpides N."/>
            <person name="Liebl W."/>
            <person name="Liesegang H."/>
            <person name="Meincke L."/>
            <person name="Pati A."/>
            <person name="Petersen J."/>
            <person name="Piekarski T."/>
            <person name="Pommerenke C."/>
            <person name="Pradella S."/>
            <person name="Pukall R."/>
            <person name="Rabus R."/>
            <person name="Stackebrandt E."/>
            <person name="Thole S."/>
            <person name="Thompson L."/>
            <person name="Tielen P."/>
            <person name="Tomasch J."/>
            <person name="von Jan M."/>
            <person name="Wanphrut N."/>
            <person name="Wichels A."/>
            <person name="Zech H."/>
            <person name="Simon M."/>
        </authorList>
    </citation>
    <scope>NUCLEOTIDE SEQUENCE [LARGE SCALE GENOMIC DNA]</scope>
    <source>
        <strain evidence="4">DSM 16493 / NCIMB 14021 / DFL 12</strain>
        <plasmid evidence="4">Plasmid pDSHI05</plasmid>
    </source>
</reference>
<evidence type="ECO:0000256" key="2">
    <source>
        <dbReference type="SAM" id="Phobius"/>
    </source>
</evidence>
<geneLocation type="plasmid" evidence="3 4">
    <name>pDSHI05</name>
</geneLocation>
<sequence>MSDVTHHHIPQPGDEKGAGNGRDRTVQAVQEAAETARDTLRETGESLSAASRDLAQAGAQQIETAHDTGTKFVKDNPTLALGAALGVGVLLGMALRTRS</sequence>
<evidence type="ECO:0000313" key="3">
    <source>
        <dbReference type="EMBL" id="ABV95893.1"/>
    </source>
</evidence>
<keyword evidence="2" id="KW-0472">Membrane</keyword>
<feature type="compositionally biased region" description="Basic and acidic residues" evidence="1">
    <location>
        <begin position="34"/>
        <end position="44"/>
    </location>
</feature>
<name>A8LUH6_DINSH</name>
<dbReference type="EMBL" id="CP000835">
    <property type="protein sequence ID" value="ABV95893.1"/>
    <property type="molecule type" value="Genomic_DNA"/>
</dbReference>
<accession>A8LUH6</accession>
<keyword evidence="2" id="KW-0812">Transmembrane</keyword>
<dbReference type="AlphaFoldDB" id="A8LUH6"/>
<evidence type="ECO:0008006" key="5">
    <source>
        <dbReference type="Google" id="ProtNLM"/>
    </source>
</evidence>
<feature type="region of interest" description="Disordered" evidence="1">
    <location>
        <begin position="1"/>
        <end position="62"/>
    </location>
</feature>